<reference evidence="5 6" key="1">
    <citation type="submission" date="2016-09" db="EMBL/GenBank/DDBJ databases">
        <title>Genomic Taxonomy of the Vibrionaceae.</title>
        <authorList>
            <person name="Gonzalez-Castillo A."/>
            <person name="Gomez-Gil B."/>
            <person name="Enciso-Ibarra K."/>
        </authorList>
    </citation>
    <scope>NUCLEOTIDE SEQUENCE [LARGE SCALE GENOMIC DNA]</scope>
    <source>
        <strain evidence="3 5">CAIM 1902</strain>
        <strain evidence="4 6">CAIM 703</strain>
    </source>
</reference>
<protein>
    <submittedName>
        <fullName evidence="4">Uncharacterized protein</fullName>
    </submittedName>
</protein>
<evidence type="ECO:0000313" key="5">
    <source>
        <dbReference type="Proteomes" id="UP000186039"/>
    </source>
</evidence>
<name>A0A1Q9HN96_9VIBR</name>
<feature type="region of interest" description="Disordered" evidence="1">
    <location>
        <begin position="36"/>
        <end position="57"/>
    </location>
</feature>
<dbReference type="Proteomes" id="UP000186039">
    <property type="component" value="Unassembled WGS sequence"/>
</dbReference>
<dbReference type="EMBL" id="MJMH01000217">
    <property type="protein sequence ID" value="OLQ85730.1"/>
    <property type="molecule type" value="Genomic_DNA"/>
</dbReference>
<evidence type="ECO:0000313" key="4">
    <source>
        <dbReference type="EMBL" id="OLQ92283.1"/>
    </source>
</evidence>
<dbReference type="EMBL" id="MJMJ01000004">
    <property type="protein sequence ID" value="OLQ92283.1"/>
    <property type="molecule type" value="Genomic_DNA"/>
</dbReference>
<keyword evidence="2" id="KW-0812">Transmembrane</keyword>
<proteinExistence type="predicted"/>
<feature type="transmembrane region" description="Helical" evidence="2">
    <location>
        <begin position="74"/>
        <end position="92"/>
    </location>
</feature>
<dbReference type="Proteomes" id="UP000186313">
    <property type="component" value="Unassembled WGS sequence"/>
</dbReference>
<keyword evidence="2" id="KW-0472">Membrane</keyword>
<evidence type="ECO:0000256" key="2">
    <source>
        <dbReference type="SAM" id="Phobius"/>
    </source>
</evidence>
<keyword evidence="5" id="KW-1185">Reference proteome</keyword>
<keyword evidence="2" id="KW-1133">Transmembrane helix</keyword>
<dbReference type="RefSeq" id="WP_075706444.1">
    <property type="nucleotide sequence ID" value="NZ_AP019655.1"/>
</dbReference>
<evidence type="ECO:0000313" key="6">
    <source>
        <dbReference type="Proteomes" id="UP000186313"/>
    </source>
</evidence>
<evidence type="ECO:0000313" key="3">
    <source>
        <dbReference type="EMBL" id="OLQ85730.1"/>
    </source>
</evidence>
<organism evidence="4 6">
    <name type="scientific">Vibrio panuliri</name>
    <dbReference type="NCBI Taxonomy" id="1381081"/>
    <lineage>
        <taxon>Bacteria</taxon>
        <taxon>Pseudomonadati</taxon>
        <taxon>Pseudomonadota</taxon>
        <taxon>Gammaproteobacteria</taxon>
        <taxon>Vibrionales</taxon>
        <taxon>Vibrionaceae</taxon>
        <taxon>Vibrio</taxon>
    </lineage>
</organism>
<evidence type="ECO:0000256" key="1">
    <source>
        <dbReference type="SAM" id="MobiDB-lite"/>
    </source>
</evidence>
<gene>
    <name evidence="3" type="ORF">BIY20_02770</name>
    <name evidence="4" type="ORF">BIY22_15835</name>
</gene>
<accession>A0A1Q9HN96</accession>
<sequence length="95" mass="11158">MAVGRRQTNSNTRYDPNQDFTQDQLRRFGHVANQAQSNRDLENKLAQERQQSQRKSRALTPIVKMGDVKKEKSLRYAIWLTVALIVLLWFMYMTG</sequence>
<dbReference type="AlphaFoldDB" id="A0A1Q9HN96"/>
<comment type="caution">
    <text evidence="4">The sequence shown here is derived from an EMBL/GenBank/DDBJ whole genome shotgun (WGS) entry which is preliminary data.</text>
</comment>
<dbReference type="OrthoDB" id="5896947at2"/>